<dbReference type="EMBL" id="RFLX01000014">
    <property type="protein sequence ID" value="RMI19991.1"/>
    <property type="molecule type" value="Genomic_DNA"/>
</dbReference>
<dbReference type="Proteomes" id="UP000274097">
    <property type="component" value="Unassembled WGS sequence"/>
</dbReference>
<accession>A0A3A9JM40</accession>
<protein>
    <submittedName>
        <fullName evidence="1">Uncharacterized protein</fullName>
    </submittedName>
</protein>
<proteinExistence type="predicted"/>
<dbReference type="EMBL" id="RAQU01000013">
    <property type="protein sequence ID" value="RKK05605.1"/>
    <property type="molecule type" value="Genomic_DNA"/>
</dbReference>
<dbReference type="InParanoid" id="A0A3A9JM40"/>
<keyword evidence="3" id="KW-1185">Reference proteome</keyword>
<evidence type="ECO:0000313" key="4">
    <source>
        <dbReference type="Proteomes" id="UP000278036"/>
    </source>
</evidence>
<dbReference type="Proteomes" id="UP000278036">
    <property type="component" value="Unassembled WGS sequence"/>
</dbReference>
<evidence type="ECO:0000313" key="2">
    <source>
        <dbReference type="EMBL" id="RMI19991.1"/>
    </source>
</evidence>
<sequence length="84" mass="9316">MSALQYAPPLSDLDLAWEITSRVLHEGAEDTRMPALCLMACIVAKYPLGVLQDLAEDMLSTFIAEAKPTADEIDLIRYFRASEV</sequence>
<evidence type="ECO:0000313" key="3">
    <source>
        <dbReference type="Proteomes" id="UP000274097"/>
    </source>
</evidence>
<dbReference type="AlphaFoldDB" id="A0A3A9JM40"/>
<reference evidence="1 4" key="1">
    <citation type="submission" date="2018-09" db="EMBL/GenBank/DDBJ databases">
        <title>Roseomonas sp. nov., isolated from feces of Tibetan antelopes in the Qinghai-Tibet plateau, China.</title>
        <authorList>
            <person name="Tian Z."/>
        </authorList>
    </citation>
    <scope>NUCLEOTIDE SEQUENCE [LARGE SCALE GENOMIC DNA]</scope>
    <source>
        <strain evidence="2 3">Z23</strain>
        <strain evidence="1 4">Z24</strain>
    </source>
</reference>
<gene>
    <name evidence="1" type="ORF">D6Z83_03620</name>
    <name evidence="2" type="ORF">EBE87_17695</name>
</gene>
<evidence type="ECO:0000313" key="1">
    <source>
        <dbReference type="EMBL" id="RKK05605.1"/>
    </source>
</evidence>
<organism evidence="1 4">
    <name type="scientific">Teichococcus wenyumeiae</name>
    <dbReference type="NCBI Taxonomy" id="2478470"/>
    <lineage>
        <taxon>Bacteria</taxon>
        <taxon>Pseudomonadati</taxon>
        <taxon>Pseudomonadota</taxon>
        <taxon>Alphaproteobacteria</taxon>
        <taxon>Acetobacterales</taxon>
        <taxon>Roseomonadaceae</taxon>
        <taxon>Roseomonas</taxon>
    </lineage>
</organism>
<comment type="caution">
    <text evidence="1">The sequence shown here is derived from an EMBL/GenBank/DDBJ whole genome shotgun (WGS) entry which is preliminary data.</text>
</comment>
<name>A0A3A9JM40_9PROT</name>
<dbReference type="RefSeq" id="WP_120636965.1">
    <property type="nucleotide sequence ID" value="NZ_RAQU01000013.1"/>
</dbReference>